<gene>
    <name evidence="1" type="ORF">ACFOUW_07880</name>
</gene>
<keyword evidence="2" id="KW-1185">Reference proteome</keyword>
<reference evidence="2" key="1">
    <citation type="journal article" date="2019" name="Int. J. Syst. Evol. Microbiol.">
        <title>The Global Catalogue of Microorganisms (GCM) 10K type strain sequencing project: providing services to taxonomists for standard genome sequencing and annotation.</title>
        <authorList>
            <consortium name="The Broad Institute Genomics Platform"/>
            <consortium name="The Broad Institute Genome Sequencing Center for Infectious Disease"/>
            <person name="Wu L."/>
            <person name="Ma J."/>
        </authorList>
    </citation>
    <scope>NUCLEOTIDE SEQUENCE [LARGE SCALE GENOMIC DNA]</scope>
    <source>
        <strain evidence="2">CGMCC 4.7241</strain>
    </source>
</reference>
<accession>A0ABV7Y8Q3</accession>
<dbReference type="EMBL" id="JBHRZH010000006">
    <property type="protein sequence ID" value="MFC3760754.1"/>
    <property type="molecule type" value="Genomic_DNA"/>
</dbReference>
<dbReference type="Proteomes" id="UP001595699">
    <property type="component" value="Unassembled WGS sequence"/>
</dbReference>
<evidence type="ECO:0000313" key="2">
    <source>
        <dbReference type="Proteomes" id="UP001595699"/>
    </source>
</evidence>
<dbReference type="RefSeq" id="WP_205117005.1">
    <property type="nucleotide sequence ID" value="NZ_JAFBCM010000001.1"/>
</dbReference>
<proteinExistence type="predicted"/>
<comment type="caution">
    <text evidence="1">The sequence shown here is derived from an EMBL/GenBank/DDBJ whole genome shotgun (WGS) entry which is preliminary data.</text>
</comment>
<evidence type="ECO:0000313" key="1">
    <source>
        <dbReference type="EMBL" id="MFC3760754.1"/>
    </source>
</evidence>
<organism evidence="1 2">
    <name type="scientific">Tenggerimyces flavus</name>
    <dbReference type="NCBI Taxonomy" id="1708749"/>
    <lineage>
        <taxon>Bacteria</taxon>
        <taxon>Bacillati</taxon>
        <taxon>Actinomycetota</taxon>
        <taxon>Actinomycetes</taxon>
        <taxon>Propionibacteriales</taxon>
        <taxon>Nocardioidaceae</taxon>
        <taxon>Tenggerimyces</taxon>
    </lineage>
</organism>
<sequence>MVDPIARVVGAVLDATDEISPVDIMIVGARCRDILHALGHHFATTATHDLDLALALASWDAYRDLVASMQRVGNTGIRYRIAGIEVDLLPFGQVENPKGSSSRQLARSP</sequence>
<protein>
    <submittedName>
        <fullName evidence="1">Uncharacterized protein</fullName>
    </submittedName>
</protein>
<name>A0ABV7Y8Q3_9ACTN</name>